<dbReference type="PANTHER" id="PTHR30429">
    <property type="entry name" value="D-METHIONINE-BINDING LIPOPROTEIN METQ"/>
    <property type="match status" value="1"/>
</dbReference>
<keyword evidence="9" id="KW-1185">Reference proteome</keyword>
<proteinExistence type="inferred from homology"/>
<organism evidence="8 9">
    <name type="scientific">Nocardioides silvaticus</name>
    <dbReference type="NCBI Taxonomy" id="2201891"/>
    <lineage>
        <taxon>Bacteria</taxon>
        <taxon>Bacillati</taxon>
        <taxon>Actinomycetota</taxon>
        <taxon>Actinomycetes</taxon>
        <taxon>Propionibacteriales</taxon>
        <taxon>Nocardioidaceae</taxon>
        <taxon>Nocardioides</taxon>
    </lineage>
</organism>
<evidence type="ECO:0000256" key="4">
    <source>
        <dbReference type="ARBA" id="ARBA00023136"/>
    </source>
</evidence>
<dbReference type="SUPFAM" id="SSF53850">
    <property type="entry name" value="Periplasmic binding protein-like II"/>
    <property type="match status" value="1"/>
</dbReference>
<dbReference type="AlphaFoldDB" id="A0A316TF82"/>
<dbReference type="PANTHER" id="PTHR30429:SF0">
    <property type="entry name" value="METHIONINE-BINDING LIPOPROTEIN METQ"/>
    <property type="match status" value="1"/>
</dbReference>
<comment type="subcellular location">
    <subcellularLocation>
        <location evidence="1">Membrane</location>
        <topology evidence="1">Lipid-anchor</topology>
    </subcellularLocation>
</comment>
<dbReference type="InterPro" id="IPR004872">
    <property type="entry name" value="Lipoprotein_NlpA"/>
</dbReference>
<sequence>MSTTHQPDQQTGGPNDARDTIVLGGGSRGWLIPLIVGAVVIAVAAGLFLKLGGGDDEKAVQGSHFSNNFQIAYQASSASELAFLEYLDREIAPDHGITIEPVGIEDGNQLDQATADGEYIANIYQHKHWLKQVIDATGMELTALGPVFQWSYSMYSSKHDSIDDLPEGAEIALLNDPANTAQALWILERAGKITFQDGVDPWAATENDIEDNIGGYEFTYMEYGAGPRTLDSVDAVIDYNMSFVDAGTPDEYRIYEPDAPREFAGQLVIGTEYVDDPQVEKLEEIFFDVRVQEYLATNDDPNLSGQLAPVSAE</sequence>
<comment type="similarity">
    <text evidence="2">Belongs to the NlpA lipoprotein family.</text>
</comment>
<evidence type="ECO:0000256" key="3">
    <source>
        <dbReference type="ARBA" id="ARBA00022729"/>
    </source>
</evidence>
<keyword evidence="7" id="KW-0812">Transmembrane</keyword>
<evidence type="ECO:0000256" key="7">
    <source>
        <dbReference type="SAM" id="Phobius"/>
    </source>
</evidence>
<dbReference type="RefSeq" id="WP_109696125.1">
    <property type="nucleotide sequence ID" value="NZ_QGDD01000008.1"/>
</dbReference>
<reference evidence="8 9" key="1">
    <citation type="submission" date="2018-05" db="EMBL/GenBank/DDBJ databases">
        <title>Nocardioides silvaticus genome.</title>
        <authorList>
            <person name="Li C."/>
            <person name="Wang G."/>
        </authorList>
    </citation>
    <scope>NUCLEOTIDE SEQUENCE [LARGE SCALE GENOMIC DNA]</scope>
    <source>
        <strain evidence="8 9">CCTCC AB 2018079</strain>
    </source>
</reference>
<comment type="caution">
    <text evidence="8">The sequence shown here is derived from an EMBL/GenBank/DDBJ whole genome shotgun (WGS) entry which is preliminary data.</text>
</comment>
<keyword evidence="3" id="KW-0732">Signal</keyword>
<evidence type="ECO:0000313" key="8">
    <source>
        <dbReference type="EMBL" id="PWN01825.1"/>
    </source>
</evidence>
<gene>
    <name evidence="8" type="ORF">DJ010_17530</name>
</gene>
<dbReference type="Pfam" id="PF03180">
    <property type="entry name" value="Lipoprotein_9"/>
    <property type="match status" value="1"/>
</dbReference>
<keyword evidence="5" id="KW-0564">Palmitate</keyword>
<dbReference type="GO" id="GO:0016020">
    <property type="term" value="C:membrane"/>
    <property type="evidence" value="ECO:0007669"/>
    <property type="project" value="UniProtKB-SubCell"/>
</dbReference>
<accession>A0A316TF82</accession>
<protein>
    <submittedName>
        <fullName evidence="8">Metal ABC transporter substrate-binding protein</fullName>
    </submittedName>
</protein>
<evidence type="ECO:0000256" key="2">
    <source>
        <dbReference type="ARBA" id="ARBA00008973"/>
    </source>
</evidence>
<evidence type="ECO:0000256" key="1">
    <source>
        <dbReference type="ARBA" id="ARBA00004635"/>
    </source>
</evidence>
<dbReference type="EMBL" id="QGDD01000008">
    <property type="protein sequence ID" value="PWN01825.1"/>
    <property type="molecule type" value="Genomic_DNA"/>
</dbReference>
<dbReference type="Gene3D" id="3.40.190.10">
    <property type="entry name" value="Periplasmic binding protein-like II"/>
    <property type="match status" value="2"/>
</dbReference>
<name>A0A316TF82_9ACTN</name>
<evidence type="ECO:0000256" key="6">
    <source>
        <dbReference type="ARBA" id="ARBA00023288"/>
    </source>
</evidence>
<evidence type="ECO:0000313" key="9">
    <source>
        <dbReference type="Proteomes" id="UP000245507"/>
    </source>
</evidence>
<feature type="transmembrane region" description="Helical" evidence="7">
    <location>
        <begin position="30"/>
        <end position="49"/>
    </location>
</feature>
<keyword evidence="7" id="KW-1133">Transmembrane helix</keyword>
<dbReference type="OrthoDB" id="9812878at2"/>
<dbReference type="Proteomes" id="UP000245507">
    <property type="component" value="Unassembled WGS sequence"/>
</dbReference>
<evidence type="ECO:0000256" key="5">
    <source>
        <dbReference type="ARBA" id="ARBA00023139"/>
    </source>
</evidence>
<keyword evidence="4 7" id="KW-0472">Membrane</keyword>
<keyword evidence="6" id="KW-0449">Lipoprotein</keyword>